<keyword evidence="3" id="KW-1185">Reference proteome</keyword>
<reference evidence="3" key="1">
    <citation type="submission" date="2016-10" db="EMBL/GenBank/DDBJ databases">
        <authorList>
            <person name="Varghese N."/>
            <person name="Submissions S."/>
        </authorList>
    </citation>
    <scope>NUCLEOTIDE SEQUENCE [LARGE SCALE GENOMIC DNA]</scope>
    <source>
        <strain evidence="3">DSM 10146</strain>
    </source>
</reference>
<organism evidence="2 3">
    <name type="scientific">Salipiger thiooxidans</name>
    <dbReference type="NCBI Taxonomy" id="282683"/>
    <lineage>
        <taxon>Bacteria</taxon>
        <taxon>Pseudomonadati</taxon>
        <taxon>Pseudomonadota</taxon>
        <taxon>Alphaproteobacteria</taxon>
        <taxon>Rhodobacterales</taxon>
        <taxon>Roseobacteraceae</taxon>
        <taxon>Salipiger</taxon>
    </lineage>
</organism>
<gene>
    <name evidence="2" type="ORF">SAMN04488105_106257</name>
</gene>
<dbReference type="STRING" id="282683.SAMN04488105_106257"/>
<feature type="signal peptide" evidence="1">
    <location>
        <begin position="1"/>
        <end position="27"/>
    </location>
</feature>
<evidence type="ECO:0000256" key="1">
    <source>
        <dbReference type="SAM" id="SignalP"/>
    </source>
</evidence>
<protein>
    <submittedName>
        <fullName evidence="2">Uncharacterized protein</fullName>
    </submittedName>
</protein>
<dbReference type="AlphaFoldDB" id="A0A1G7F4B1"/>
<proteinExistence type="predicted"/>
<sequence>MQRLQHLRRLRSLLAPAFLLGATPASALDTASDVDLRESTAFLINTNGDLSAEINSVIPTSGRDLCRIGCT</sequence>
<dbReference type="EMBL" id="FNAV01000006">
    <property type="protein sequence ID" value="SDE70739.1"/>
    <property type="molecule type" value="Genomic_DNA"/>
</dbReference>
<evidence type="ECO:0000313" key="2">
    <source>
        <dbReference type="EMBL" id="SDE70739.1"/>
    </source>
</evidence>
<evidence type="ECO:0000313" key="3">
    <source>
        <dbReference type="Proteomes" id="UP000198994"/>
    </source>
</evidence>
<dbReference type="Proteomes" id="UP000198994">
    <property type="component" value="Unassembled WGS sequence"/>
</dbReference>
<feature type="chain" id="PRO_5011534669" evidence="1">
    <location>
        <begin position="28"/>
        <end position="71"/>
    </location>
</feature>
<keyword evidence="1" id="KW-0732">Signal</keyword>
<accession>A0A1G7F4B1</accession>
<name>A0A1G7F4B1_9RHOB</name>